<accession>A0A168JA07</accession>
<evidence type="ECO:0000313" key="2">
    <source>
        <dbReference type="Proteomes" id="UP000077051"/>
    </source>
</evidence>
<reference evidence="1 2" key="1">
    <citation type="submission" date="2015-06" db="EMBL/GenBank/DDBJ databases">
        <title>Expansion of signal transduction pathways in fungi by whole-genome duplication.</title>
        <authorList>
            <consortium name="DOE Joint Genome Institute"/>
            <person name="Corrochano L.M."/>
            <person name="Kuo A."/>
            <person name="Marcet-Houben M."/>
            <person name="Polaino S."/>
            <person name="Salamov A."/>
            <person name="Villalobos J.M."/>
            <person name="Alvarez M.I."/>
            <person name="Avalos J."/>
            <person name="Benito E.P."/>
            <person name="Benoit I."/>
            <person name="Burger G."/>
            <person name="Camino L.P."/>
            <person name="Canovas D."/>
            <person name="Cerda-Olmedo E."/>
            <person name="Cheng J.-F."/>
            <person name="Dominguez A."/>
            <person name="Elias M."/>
            <person name="Eslava A.P."/>
            <person name="Glaser F."/>
            <person name="Grimwood J."/>
            <person name="Gutierrez G."/>
            <person name="Heitman J."/>
            <person name="Henrissat B."/>
            <person name="Iturriaga E.A."/>
            <person name="Lang B.F."/>
            <person name="Lavin J.L."/>
            <person name="Lee S."/>
            <person name="Li W."/>
            <person name="Lindquist E."/>
            <person name="Lopez-Garcia S."/>
            <person name="Luque E.M."/>
            <person name="Marcos A.T."/>
            <person name="Martin J."/>
            <person name="Mccluskey K."/>
            <person name="Medina H.R."/>
            <person name="Miralles-Duran A."/>
            <person name="Miyazaki A."/>
            <person name="Munoz-Torres E."/>
            <person name="Oguiza J.A."/>
            <person name="Ohm R."/>
            <person name="Olmedo M."/>
            <person name="Orejas M."/>
            <person name="Ortiz-Castellanos L."/>
            <person name="Pisabarro A.G."/>
            <person name="Rodriguez-Romero J."/>
            <person name="Ruiz-Herrera J."/>
            <person name="Ruiz-Vazquez R."/>
            <person name="Sanz C."/>
            <person name="Schackwitz W."/>
            <person name="Schmutz J."/>
            <person name="Shahriari M."/>
            <person name="Shelest E."/>
            <person name="Silva-Franco F."/>
            <person name="Soanes D."/>
            <person name="Syed K."/>
            <person name="Tagua V.G."/>
            <person name="Talbot N.J."/>
            <person name="Thon M."/>
            <person name="De Vries R.P."/>
            <person name="Wiebenga A."/>
            <person name="Yadav J.S."/>
            <person name="Braun E.L."/>
            <person name="Baker S."/>
            <person name="Garre V."/>
            <person name="Horwitz B."/>
            <person name="Torres-Martinez S."/>
            <person name="Idnurm A."/>
            <person name="Herrera-Estrella A."/>
            <person name="Gabaldon T."/>
            <person name="Grigoriev I.V."/>
        </authorList>
    </citation>
    <scope>NUCLEOTIDE SEQUENCE [LARGE SCALE GENOMIC DNA]</scope>
    <source>
        <strain evidence="1 2">CBS 277.49</strain>
    </source>
</reference>
<dbReference type="Proteomes" id="UP000077051">
    <property type="component" value="Unassembled WGS sequence"/>
</dbReference>
<keyword evidence="2" id="KW-1185">Reference proteome</keyword>
<dbReference type="EMBL" id="AMYB01000006">
    <property type="protein sequence ID" value="OAD00942.1"/>
    <property type="molecule type" value="Genomic_DNA"/>
</dbReference>
<dbReference type="GO" id="GO:0006310">
    <property type="term" value="P:DNA recombination"/>
    <property type="evidence" value="ECO:0007669"/>
    <property type="project" value="InterPro"/>
</dbReference>
<protein>
    <recommendedName>
        <fullName evidence="3">Tyr recombinase domain-containing protein</fullName>
    </recommendedName>
</protein>
<evidence type="ECO:0008006" key="3">
    <source>
        <dbReference type="Google" id="ProtNLM"/>
    </source>
</evidence>
<dbReference type="GO" id="GO:0003677">
    <property type="term" value="F:DNA binding"/>
    <property type="evidence" value="ECO:0007669"/>
    <property type="project" value="InterPro"/>
</dbReference>
<dbReference type="InterPro" id="IPR013762">
    <property type="entry name" value="Integrase-like_cat_sf"/>
</dbReference>
<sequence>MVGFLRPSDLERIDLDQCTTSSANVLQLVIVAPKETRQGSRITKTVTIHPHANHLICPVSAYKEYQCRVASSAVLVPYPVLPDVRIHAFRRSLKNHSAPIGPERISKHIQPIMQFVSRPAGCPLPEARALGATLAAQQAGVSVDDIVVHGNWSSQDLFENFYRISSTTANDFTTQTLNQQQRSPPTKCNVM</sequence>
<dbReference type="STRING" id="747725.A0A168JA07"/>
<dbReference type="AlphaFoldDB" id="A0A168JA07"/>
<dbReference type="GO" id="GO:0015074">
    <property type="term" value="P:DNA integration"/>
    <property type="evidence" value="ECO:0007669"/>
    <property type="project" value="InterPro"/>
</dbReference>
<proteinExistence type="predicted"/>
<gene>
    <name evidence="1" type="ORF">MUCCIDRAFT_112363</name>
</gene>
<evidence type="ECO:0000313" key="1">
    <source>
        <dbReference type="EMBL" id="OAD00942.1"/>
    </source>
</evidence>
<organism evidence="1 2">
    <name type="scientific">Mucor lusitanicus CBS 277.49</name>
    <dbReference type="NCBI Taxonomy" id="747725"/>
    <lineage>
        <taxon>Eukaryota</taxon>
        <taxon>Fungi</taxon>
        <taxon>Fungi incertae sedis</taxon>
        <taxon>Mucoromycota</taxon>
        <taxon>Mucoromycotina</taxon>
        <taxon>Mucoromycetes</taxon>
        <taxon>Mucorales</taxon>
        <taxon>Mucorineae</taxon>
        <taxon>Mucoraceae</taxon>
        <taxon>Mucor</taxon>
    </lineage>
</organism>
<comment type="caution">
    <text evidence="1">The sequence shown here is derived from an EMBL/GenBank/DDBJ whole genome shotgun (WGS) entry which is preliminary data.</text>
</comment>
<name>A0A168JA07_MUCCL</name>
<dbReference type="VEuPathDB" id="FungiDB:MUCCIDRAFT_112363"/>
<dbReference type="Gene3D" id="1.10.443.10">
    <property type="entry name" value="Intergrase catalytic core"/>
    <property type="match status" value="1"/>
</dbReference>
<dbReference type="OrthoDB" id="2400069at2759"/>